<protein>
    <submittedName>
        <fullName evidence="2">Aldo/keto reductase</fullName>
    </submittedName>
</protein>
<dbReference type="Pfam" id="PF00248">
    <property type="entry name" value="Aldo_ket_red"/>
    <property type="match status" value="1"/>
</dbReference>
<evidence type="ECO:0000259" key="1">
    <source>
        <dbReference type="Pfam" id="PF00248"/>
    </source>
</evidence>
<dbReference type="AlphaFoldDB" id="A0A139AIE0"/>
<organism evidence="2 3">
    <name type="scientific">Gonapodya prolifera (strain JEL478)</name>
    <name type="common">Monoblepharis prolifera</name>
    <dbReference type="NCBI Taxonomy" id="1344416"/>
    <lineage>
        <taxon>Eukaryota</taxon>
        <taxon>Fungi</taxon>
        <taxon>Fungi incertae sedis</taxon>
        <taxon>Chytridiomycota</taxon>
        <taxon>Chytridiomycota incertae sedis</taxon>
        <taxon>Monoblepharidomycetes</taxon>
        <taxon>Monoblepharidales</taxon>
        <taxon>Gonapodyaceae</taxon>
        <taxon>Gonapodya</taxon>
    </lineage>
</organism>
<dbReference type="PANTHER" id="PTHR43147:SF2">
    <property type="entry name" value="NADP-DEPENDENT OXIDOREDUCTASE DOMAIN-CONTAINING PROTEIN"/>
    <property type="match status" value="1"/>
</dbReference>
<dbReference type="CDD" id="cd19101">
    <property type="entry name" value="AKR_unchar"/>
    <property type="match status" value="1"/>
</dbReference>
<dbReference type="SUPFAM" id="SSF51430">
    <property type="entry name" value="NAD(P)-linked oxidoreductase"/>
    <property type="match status" value="1"/>
</dbReference>
<accession>A0A139AIE0</accession>
<dbReference type="InterPro" id="IPR023210">
    <property type="entry name" value="NADP_OxRdtase_dom"/>
</dbReference>
<feature type="domain" description="NADP-dependent oxidoreductase" evidence="1">
    <location>
        <begin position="19"/>
        <end position="324"/>
    </location>
</feature>
<reference evidence="2 3" key="1">
    <citation type="journal article" date="2015" name="Genome Biol. Evol.">
        <title>Phylogenomic analyses indicate that early fungi evolved digesting cell walls of algal ancestors of land plants.</title>
        <authorList>
            <person name="Chang Y."/>
            <person name="Wang S."/>
            <person name="Sekimoto S."/>
            <person name="Aerts A.L."/>
            <person name="Choi C."/>
            <person name="Clum A."/>
            <person name="LaButti K.M."/>
            <person name="Lindquist E.A."/>
            <person name="Yee Ngan C."/>
            <person name="Ohm R.A."/>
            <person name="Salamov A.A."/>
            <person name="Grigoriev I.V."/>
            <person name="Spatafora J.W."/>
            <person name="Berbee M.L."/>
        </authorList>
    </citation>
    <scope>NUCLEOTIDE SEQUENCE [LARGE SCALE GENOMIC DNA]</scope>
    <source>
        <strain evidence="2 3">JEL478</strain>
    </source>
</reference>
<dbReference type="Proteomes" id="UP000070544">
    <property type="component" value="Unassembled WGS sequence"/>
</dbReference>
<gene>
    <name evidence="2" type="ORF">M427DRAFT_56073</name>
</gene>
<sequence>MPLDPSRYVQLGTVECYRILSGMWQLSSSAWGKYPNQDEIVKSMREYYEAGFTTMDMADHYGPSETLYRRFLQNLAAHPGPSGLPPPRGFTKWVPSPGPMGRKEVERAVRERMERMGVRCLDMIQFHWWDYSDKRYLEALRHFKSLKEEGLIREVALTNFDTQRLKEILDAGIPIVSNQVQFSLVDRRPELRMAELCRATGVKLLTYGTLCGGLISPSYLGQANSPPAPSLTPSQRKYMQMIQTWGGWSKFQGLLKVLDEVAQEKRNQGLEADLSSVAVRWALDKDFVGGVIVGVRFGITSHISSNKAPFHISLTETDRDRIERAAGTGERLLQVIGDCGDEYR</sequence>
<dbReference type="InterPro" id="IPR036812">
    <property type="entry name" value="NAD(P)_OxRdtase_dom_sf"/>
</dbReference>
<dbReference type="OMA" id="TWDLADH"/>
<dbReference type="PANTHER" id="PTHR43147">
    <property type="entry name" value="PROTEIN TAS"/>
    <property type="match status" value="1"/>
</dbReference>
<name>A0A139AIE0_GONPJ</name>
<evidence type="ECO:0000313" key="2">
    <source>
        <dbReference type="EMBL" id="KXS16193.1"/>
    </source>
</evidence>
<dbReference type="STRING" id="1344416.A0A139AIE0"/>
<evidence type="ECO:0000313" key="3">
    <source>
        <dbReference type="Proteomes" id="UP000070544"/>
    </source>
</evidence>
<dbReference type="Gene3D" id="3.20.20.100">
    <property type="entry name" value="NADP-dependent oxidoreductase domain"/>
    <property type="match status" value="1"/>
</dbReference>
<keyword evidence="3" id="KW-1185">Reference proteome</keyword>
<dbReference type="OrthoDB" id="686384at2759"/>
<proteinExistence type="predicted"/>
<dbReference type="EMBL" id="KQ965756">
    <property type="protein sequence ID" value="KXS16193.1"/>
    <property type="molecule type" value="Genomic_DNA"/>
</dbReference>